<feature type="binding site" evidence="10">
    <location>
        <position position="142"/>
    </location>
    <ligand>
        <name>[2Fe-2S] cluster</name>
        <dbReference type="ChEBI" id="CHEBI:190135"/>
    </ligand>
</feature>
<dbReference type="Pfam" id="PF01257">
    <property type="entry name" value="2Fe-2S_thioredx"/>
    <property type="match status" value="1"/>
</dbReference>
<keyword evidence="7" id="KW-0520">NAD</keyword>
<comment type="cofactor">
    <cofactor evidence="10">
        <name>[2Fe-2S] cluster</name>
        <dbReference type="ChEBI" id="CHEBI:190135"/>
    </cofactor>
    <text evidence="10">Binds 1 [2Fe-2S] cluster.</text>
</comment>
<dbReference type="Gene3D" id="1.10.10.1590">
    <property type="entry name" value="NADH-quinone oxidoreductase subunit E"/>
    <property type="match status" value="1"/>
</dbReference>
<dbReference type="FunFam" id="3.40.30.10:FF:000022">
    <property type="entry name" value="NADH dehydrogenase flavoprotein 2, mitochondrial"/>
    <property type="match status" value="1"/>
</dbReference>
<dbReference type="Proteomes" id="UP000555728">
    <property type="component" value="Unassembled WGS sequence"/>
</dbReference>
<sequence length="222" mass="23628">MTAAKTIPDRAETPFAFSDANQAEVARILAKYPAGRERSAILPLLDLAQRQQGWISRSVVEAVTAVTGCPPIHVWEVATFYTMYNLAPIGAHHVQICTNLSCWLRGSDEVLRAARDVFGVGFGQTSADGTVTVSQVECLGACVNAPMMQIGDDYFEDLDYDSAKALFQAIKDGRPLTAGSQVGRQCSAPQDRMTTLTTDPTTAEGGRWTAPDSPAAGGSGAD</sequence>
<proteinExistence type="inferred from homology"/>
<organism evidence="12 13">
    <name type="scientific">Roseospira goensis</name>
    <dbReference type="NCBI Taxonomy" id="391922"/>
    <lineage>
        <taxon>Bacteria</taxon>
        <taxon>Pseudomonadati</taxon>
        <taxon>Pseudomonadota</taxon>
        <taxon>Alphaproteobacteria</taxon>
        <taxon>Rhodospirillales</taxon>
        <taxon>Rhodospirillaceae</taxon>
        <taxon>Roseospira</taxon>
    </lineage>
</organism>
<evidence type="ECO:0000256" key="11">
    <source>
        <dbReference type="SAM" id="MobiDB-lite"/>
    </source>
</evidence>
<dbReference type="GO" id="GO:0003954">
    <property type="term" value="F:NADH dehydrogenase activity"/>
    <property type="evidence" value="ECO:0007669"/>
    <property type="project" value="TreeGrafter"/>
</dbReference>
<dbReference type="FunFam" id="1.10.10.1590:FF:000001">
    <property type="entry name" value="NADH-quinone oxidoreductase subunit E"/>
    <property type="match status" value="1"/>
</dbReference>
<evidence type="ECO:0000256" key="2">
    <source>
        <dbReference type="ARBA" id="ARBA00022714"/>
    </source>
</evidence>
<evidence type="ECO:0000313" key="12">
    <source>
        <dbReference type="EMBL" id="MBB4286587.1"/>
    </source>
</evidence>
<feature type="compositionally biased region" description="Polar residues" evidence="11">
    <location>
        <begin position="178"/>
        <end position="188"/>
    </location>
</feature>
<dbReference type="GO" id="GO:0031090">
    <property type="term" value="C:organelle membrane"/>
    <property type="evidence" value="ECO:0007669"/>
    <property type="project" value="UniProtKB-ARBA"/>
</dbReference>
<evidence type="ECO:0000256" key="5">
    <source>
        <dbReference type="ARBA" id="ARBA00023004"/>
    </source>
</evidence>
<dbReference type="GO" id="GO:0051537">
    <property type="term" value="F:2 iron, 2 sulfur cluster binding"/>
    <property type="evidence" value="ECO:0007669"/>
    <property type="project" value="UniProtKB-KW"/>
</dbReference>
<dbReference type="InterPro" id="IPR002023">
    <property type="entry name" value="NuoE-like"/>
</dbReference>
<dbReference type="PIRSF" id="PIRSF000216">
    <property type="entry name" value="NADH_DH_24kDa"/>
    <property type="match status" value="1"/>
</dbReference>
<dbReference type="InterPro" id="IPR036249">
    <property type="entry name" value="Thioredoxin-like_sf"/>
</dbReference>
<dbReference type="Gene3D" id="3.40.30.10">
    <property type="entry name" value="Glutaredoxin"/>
    <property type="match status" value="1"/>
</dbReference>
<evidence type="ECO:0000256" key="4">
    <source>
        <dbReference type="ARBA" id="ARBA00022967"/>
    </source>
</evidence>
<keyword evidence="4" id="KW-1278">Translocase</keyword>
<evidence type="ECO:0000256" key="7">
    <source>
        <dbReference type="ARBA" id="ARBA00023027"/>
    </source>
</evidence>
<dbReference type="GO" id="GO:0022804">
    <property type="term" value="F:active transmembrane transporter activity"/>
    <property type="evidence" value="ECO:0007669"/>
    <property type="project" value="UniProtKB-ARBA"/>
</dbReference>
<keyword evidence="3 10" id="KW-0479">Metal-binding</keyword>
<evidence type="ECO:0000256" key="1">
    <source>
        <dbReference type="ARBA" id="ARBA00010643"/>
    </source>
</evidence>
<feature type="binding site" evidence="10">
    <location>
        <position position="138"/>
    </location>
    <ligand>
        <name>[2Fe-2S] cluster</name>
        <dbReference type="ChEBI" id="CHEBI:190135"/>
    </ligand>
</feature>
<dbReference type="GO" id="GO:0008324">
    <property type="term" value="F:monoatomic cation transmembrane transporter activity"/>
    <property type="evidence" value="ECO:0007669"/>
    <property type="project" value="UniProtKB-ARBA"/>
</dbReference>
<dbReference type="SUPFAM" id="SSF52833">
    <property type="entry name" value="Thioredoxin-like"/>
    <property type="match status" value="1"/>
</dbReference>
<comment type="caution">
    <text evidence="12">The sequence shown here is derived from an EMBL/GenBank/DDBJ whole genome shotgun (WGS) entry which is preliminary data.</text>
</comment>
<protein>
    <submittedName>
        <fullName evidence="12">NADH-quinone oxidoreductase E subunit</fullName>
    </submittedName>
</protein>
<dbReference type="GO" id="GO:1902494">
    <property type="term" value="C:catalytic complex"/>
    <property type="evidence" value="ECO:0007669"/>
    <property type="project" value="UniProtKB-ARBA"/>
</dbReference>
<keyword evidence="2 10" id="KW-0001">2Fe-2S</keyword>
<reference evidence="12 13" key="1">
    <citation type="submission" date="2020-08" db="EMBL/GenBank/DDBJ databases">
        <title>Genome sequencing of Purple Non-Sulfur Bacteria from various extreme environments.</title>
        <authorList>
            <person name="Mayer M."/>
        </authorList>
    </citation>
    <scope>NUCLEOTIDE SEQUENCE [LARGE SCALE GENOMIC DNA]</scope>
    <source>
        <strain evidence="12 13">JA135</strain>
    </source>
</reference>
<dbReference type="PANTHER" id="PTHR10371">
    <property type="entry name" value="NADH DEHYDROGENASE UBIQUINONE FLAVOPROTEIN 2, MITOCHONDRIAL"/>
    <property type="match status" value="1"/>
</dbReference>
<dbReference type="GO" id="GO:0098662">
    <property type="term" value="P:inorganic cation transmembrane transport"/>
    <property type="evidence" value="ECO:0007669"/>
    <property type="project" value="UniProtKB-ARBA"/>
</dbReference>
<evidence type="ECO:0000313" key="13">
    <source>
        <dbReference type="Proteomes" id="UP000555728"/>
    </source>
</evidence>
<comment type="catalytic activity">
    <reaction evidence="9">
        <text>a quinone + NADH + 5 H(+)(in) = a quinol + NAD(+) + 4 H(+)(out)</text>
        <dbReference type="Rhea" id="RHEA:57888"/>
        <dbReference type="ChEBI" id="CHEBI:15378"/>
        <dbReference type="ChEBI" id="CHEBI:24646"/>
        <dbReference type="ChEBI" id="CHEBI:57540"/>
        <dbReference type="ChEBI" id="CHEBI:57945"/>
        <dbReference type="ChEBI" id="CHEBI:132124"/>
    </reaction>
</comment>
<keyword evidence="13" id="KW-1185">Reference proteome</keyword>
<evidence type="ECO:0000256" key="6">
    <source>
        <dbReference type="ARBA" id="ARBA00023014"/>
    </source>
</evidence>
<dbReference type="GO" id="GO:0022890">
    <property type="term" value="F:inorganic cation transmembrane transporter activity"/>
    <property type="evidence" value="ECO:0007669"/>
    <property type="project" value="UniProtKB-ARBA"/>
</dbReference>
<feature type="region of interest" description="Disordered" evidence="11">
    <location>
        <begin position="178"/>
        <end position="222"/>
    </location>
</feature>
<keyword evidence="5 10" id="KW-0408">Iron</keyword>
<evidence type="ECO:0000256" key="3">
    <source>
        <dbReference type="ARBA" id="ARBA00022723"/>
    </source>
</evidence>
<dbReference type="CDD" id="cd03064">
    <property type="entry name" value="TRX_Fd_NuoE"/>
    <property type="match status" value="1"/>
</dbReference>
<dbReference type="GO" id="GO:0098796">
    <property type="term" value="C:membrane protein complex"/>
    <property type="evidence" value="ECO:0007669"/>
    <property type="project" value="UniProtKB-ARBA"/>
</dbReference>
<keyword evidence="6 10" id="KW-0411">Iron-sulfur</keyword>
<comment type="cofactor">
    <cofactor evidence="8">
        <name>[2Fe-2S] cluster</name>
        <dbReference type="ChEBI" id="CHEBI:190135"/>
    </cofactor>
</comment>
<dbReference type="PANTHER" id="PTHR10371:SF3">
    <property type="entry name" value="NADH DEHYDROGENASE [UBIQUINONE] FLAVOPROTEIN 2, MITOCHONDRIAL"/>
    <property type="match status" value="1"/>
</dbReference>
<evidence type="ECO:0000256" key="8">
    <source>
        <dbReference type="ARBA" id="ARBA00034078"/>
    </source>
</evidence>
<dbReference type="EMBL" id="JACIGI010000018">
    <property type="protein sequence ID" value="MBB4286587.1"/>
    <property type="molecule type" value="Genomic_DNA"/>
</dbReference>
<comment type="similarity">
    <text evidence="1">Belongs to the complex I 24 kDa subunit family.</text>
</comment>
<feature type="binding site" evidence="10">
    <location>
        <position position="97"/>
    </location>
    <ligand>
        <name>[2Fe-2S] cluster</name>
        <dbReference type="ChEBI" id="CHEBI:190135"/>
    </ligand>
</feature>
<dbReference type="GO" id="GO:0031967">
    <property type="term" value="C:organelle envelope"/>
    <property type="evidence" value="ECO:0007669"/>
    <property type="project" value="UniProtKB-ARBA"/>
</dbReference>
<feature type="binding site" evidence="10">
    <location>
        <position position="102"/>
    </location>
    <ligand>
        <name>[2Fe-2S] cluster</name>
        <dbReference type="ChEBI" id="CHEBI:190135"/>
    </ligand>
</feature>
<dbReference type="PROSITE" id="PS01099">
    <property type="entry name" value="COMPLEX1_24K"/>
    <property type="match status" value="1"/>
</dbReference>
<name>A0A7W6S1R7_9PROT</name>
<dbReference type="GO" id="GO:0046872">
    <property type="term" value="F:metal ion binding"/>
    <property type="evidence" value="ECO:0007669"/>
    <property type="project" value="UniProtKB-KW"/>
</dbReference>
<dbReference type="RefSeq" id="WP_184435552.1">
    <property type="nucleotide sequence ID" value="NZ_JACIGI010000018.1"/>
</dbReference>
<dbReference type="AlphaFoldDB" id="A0A7W6S1R7"/>
<gene>
    <name evidence="12" type="ORF">GGD88_002321</name>
</gene>
<dbReference type="NCBIfam" id="TIGR01958">
    <property type="entry name" value="nuoE_fam"/>
    <property type="match status" value="1"/>
</dbReference>
<accession>A0A7W6S1R7</accession>
<dbReference type="InterPro" id="IPR041921">
    <property type="entry name" value="NuoE_N"/>
</dbReference>
<dbReference type="InterPro" id="IPR042128">
    <property type="entry name" value="NuoE_dom"/>
</dbReference>
<evidence type="ECO:0000256" key="10">
    <source>
        <dbReference type="PIRSR" id="PIRSR000216-1"/>
    </source>
</evidence>
<evidence type="ECO:0000256" key="9">
    <source>
        <dbReference type="ARBA" id="ARBA00047712"/>
    </source>
</evidence>